<dbReference type="EMBL" id="LYUD01000045">
    <property type="protein sequence ID" value="OAZ75092.1"/>
    <property type="molecule type" value="Genomic_DNA"/>
</dbReference>
<evidence type="ECO:0000313" key="1">
    <source>
        <dbReference type="EMBL" id="OAZ75092.1"/>
    </source>
</evidence>
<dbReference type="eggNOG" id="COG3660">
    <property type="taxonomic scope" value="Bacteria"/>
</dbReference>
<accession>A0A1A0DK90</accession>
<name>A0A1A0DK90_ACEPA</name>
<evidence type="ECO:0000313" key="2">
    <source>
        <dbReference type="Proteomes" id="UP000093796"/>
    </source>
</evidence>
<dbReference type="Proteomes" id="UP000093796">
    <property type="component" value="Unassembled WGS sequence"/>
</dbReference>
<dbReference type="PANTHER" id="PTHR33986">
    <property type="entry name" value="OS02G0535700 PROTEIN"/>
    <property type="match status" value="1"/>
</dbReference>
<dbReference type="InterPro" id="IPR009367">
    <property type="entry name" value="Elm1-like"/>
</dbReference>
<dbReference type="PANTHER" id="PTHR33986:SF15">
    <property type="entry name" value="MITOCHONDRIAL FISSION PROTEIN ELM1"/>
    <property type="match status" value="1"/>
</dbReference>
<reference evidence="1 2" key="1">
    <citation type="submission" date="2016-05" db="EMBL/GenBank/DDBJ databases">
        <title>Genome sequencing of Acetobacter pasteurianus strain SRCM100623.</title>
        <authorList>
            <person name="Song Y.R."/>
        </authorList>
    </citation>
    <scope>NUCLEOTIDE SEQUENCE [LARGE SCALE GENOMIC DNA]</scope>
    <source>
        <strain evidence="1 2">SRCM100623</strain>
    </source>
</reference>
<organism evidence="1 2">
    <name type="scientific">Acetobacter pasteurianus</name>
    <name type="common">Acetobacter turbidans</name>
    <dbReference type="NCBI Taxonomy" id="438"/>
    <lineage>
        <taxon>Bacteria</taxon>
        <taxon>Pseudomonadati</taxon>
        <taxon>Pseudomonadota</taxon>
        <taxon>Alphaproteobacteria</taxon>
        <taxon>Acetobacterales</taxon>
        <taxon>Acetobacteraceae</taxon>
        <taxon>Acetobacter</taxon>
    </lineage>
</organism>
<dbReference type="PATRIC" id="fig|438.15.peg.585"/>
<sequence>MARADYAGTPEGSNMSSCGTQAGVAAFVVGEDFAGMRSQALGLVARAGWNGTFHPICPSKLARIMLRGPRWIGKPFLRGSDGADLEENPAFAQSSVVVSVGGKGGEVGAGLRGSHRPVVQIQNPRKNLSRFDLIVACRHDDIAGPNVLLGRTALHGLTPEALEQARAQWKPQFAELPRPLIAALVGGSNGRFHFGEAEAHRLGQVLVETLKAEGGSLVVTPSRRTSPAAMRVLTDIVEKAGGHVWNGEGENPYEGLIACADNLIVTIDSVSMISEAVAGCAPVTIYPLPGRSRRISDFIEELELAGRVHVLEDAETRLPAPWLALPLDDTPYIIAELHKRLGF</sequence>
<protein>
    <submittedName>
        <fullName evidence="1">Mitochondrial fission protein ELM1</fullName>
    </submittedName>
</protein>
<comment type="caution">
    <text evidence="1">The sequence shown here is derived from an EMBL/GenBank/DDBJ whole genome shotgun (WGS) entry which is preliminary data.</text>
</comment>
<dbReference type="RefSeq" id="WP_003628536.1">
    <property type="nucleotide sequence ID" value="NZ_LYUD01000045.1"/>
</dbReference>
<gene>
    <name evidence="1" type="ORF">SRCM100623_00516</name>
</gene>
<dbReference type="OrthoDB" id="272235at2"/>
<dbReference type="Pfam" id="PF06258">
    <property type="entry name" value="Mito_fiss_Elm1"/>
    <property type="match status" value="1"/>
</dbReference>
<proteinExistence type="predicted"/>
<dbReference type="AlphaFoldDB" id="A0A1A0DK90"/>